<feature type="region of interest" description="Disordered" evidence="1">
    <location>
        <begin position="253"/>
        <end position="287"/>
    </location>
</feature>
<feature type="compositionally biased region" description="Polar residues" evidence="1">
    <location>
        <begin position="261"/>
        <end position="279"/>
    </location>
</feature>
<dbReference type="AlphaFoldDB" id="A0A3D8ST20"/>
<feature type="region of interest" description="Disordered" evidence="1">
    <location>
        <begin position="1"/>
        <end position="198"/>
    </location>
</feature>
<dbReference type="Proteomes" id="UP000256645">
    <property type="component" value="Unassembled WGS sequence"/>
</dbReference>
<proteinExistence type="predicted"/>
<evidence type="ECO:0000256" key="2">
    <source>
        <dbReference type="SAM" id="Phobius"/>
    </source>
</evidence>
<evidence type="ECO:0008006" key="5">
    <source>
        <dbReference type="Google" id="ProtNLM"/>
    </source>
</evidence>
<name>A0A3D8ST20_9HELO</name>
<feature type="transmembrane region" description="Helical" evidence="2">
    <location>
        <begin position="876"/>
        <end position="895"/>
    </location>
</feature>
<dbReference type="EMBL" id="PDLM01000001">
    <property type="protein sequence ID" value="RDW89442.1"/>
    <property type="molecule type" value="Genomic_DNA"/>
</dbReference>
<feature type="compositionally biased region" description="Low complexity" evidence="1">
    <location>
        <begin position="126"/>
        <end position="135"/>
    </location>
</feature>
<keyword evidence="2" id="KW-0472">Membrane</keyword>
<feature type="compositionally biased region" description="Low complexity" evidence="1">
    <location>
        <begin position="769"/>
        <end position="789"/>
    </location>
</feature>
<keyword evidence="2" id="KW-1133">Transmembrane helix</keyword>
<feature type="compositionally biased region" description="Basic and acidic residues" evidence="1">
    <location>
        <begin position="53"/>
        <end position="73"/>
    </location>
</feature>
<feature type="compositionally biased region" description="Polar residues" evidence="1">
    <location>
        <begin position="426"/>
        <end position="440"/>
    </location>
</feature>
<keyword evidence="2" id="KW-0812">Transmembrane</keyword>
<evidence type="ECO:0000256" key="1">
    <source>
        <dbReference type="SAM" id="MobiDB-lite"/>
    </source>
</evidence>
<feature type="compositionally biased region" description="Polar residues" evidence="1">
    <location>
        <begin position="352"/>
        <end position="371"/>
    </location>
</feature>
<gene>
    <name evidence="3" type="ORF">BP6252_01474</name>
</gene>
<reference evidence="3 4" key="1">
    <citation type="journal article" date="2018" name="IMA Fungus">
        <title>IMA Genome-F 9: Draft genome sequence of Annulohypoxylon stygium, Aspergillus mulundensis, Berkeleyomyces basicola (syn. Thielaviopsis basicola), Ceratocystis smalleyi, two Cercospora beticola strains, Coleophoma cylindrospora, Fusarium fracticaudum, Phialophora cf. hyalina, and Morchella septimelata.</title>
        <authorList>
            <person name="Wingfield B.D."/>
            <person name="Bills G.F."/>
            <person name="Dong Y."/>
            <person name="Huang W."/>
            <person name="Nel W.J."/>
            <person name="Swalarsk-Parry B.S."/>
            <person name="Vaghefi N."/>
            <person name="Wilken P.M."/>
            <person name="An Z."/>
            <person name="de Beer Z.W."/>
            <person name="De Vos L."/>
            <person name="Chen L."/>
            <person name="Duong T.A."/>
            <person name="Gao Y."/>
            <person name="Hammerbacher A."/>
            <person name="Kikkert J.R."/>
            <person name="Li Y."/>
            <person name="Li H."/>
            <person name="Li K."/>
            <person name="Li Q."/>
            <person name="Liu X."/>
            <person name="Ma X."/>
            <person name="Naidoo K."/>
            <person name="Pethybridge S.J."/>
            <person name="Sun J."/>
            <person name="Steenkamp E.T."/>
            <person name="van der Nest M.A."/>
            <person name="van Wyk S."/>
            <person name="Wingfield M.J."/>
            <person name="Xiong C."/>
            <person name="Yue Q."/>
            <person name="Zhang X."/>
        </authorList>
    </citation>
    <scope>NUCLEOTIDE SEQUENCE [LARGE SCALE GENOMIC DNA]</scope>
    <source>
        <strain evidence="3 4">BP6252</strain>
    </source>
</reference>
<evidence type="ECO:0000313" key="3">
    <source>
        <dbReference type="EMBL" id="RDW89442.1"/>
    </source>
</evidence>
<feature type="region of interest" description="Disordered" evidence="1">
    <location>
        <begin position="316"/>
        <end position="440"/>
    </location>
</feature>
<sequence>MVRQPRPQGDTSRPASPSSPASSRRPALHAKKDSATNTLRLVPSRDGGDWNAEAERDTTVRKDKDKDNDRDPVYGRTALPTKPEQILAPHTDQGRPVSERSDVSQPEGKSATPTSSNRPHETAHRTSPATPSVPTSPRPKRRLQVDPDNPHLFKLVASTSAAHDDDHTKSIASTITPKSPRSPRSPASSFVSSSSPVSCTAPISPDPFSFLPSNSPATVPLFGQISPPVISADPISGSSTSDGPWHYRPAEQSIRKVPKTPESSKQVPVQSAFQAQSPPISDETLPHEHNLLSNKSSFATTESDHSNYKVYRSTTVPLSSSASNTNSNTSDNNATNWKVLGGSSSSGSEGSRQPQTSDNWEVLEESSSTGSVIHHKLKSSDNNWTPFGESSPPESISHHPPPSPSDNWVAHGDTSSSASVVHKPSHSSSNWEAVGDSSASGSVIYHPSQSSNNWEVLGDSSPAVSVVHHPSQSSNNWEVFGDSSPAASVVQSHIQSSDIDEESISYLPTPSIRPAYSQESLVIPPLNPVRTRPSNERLGYYRQHSRESLRTGSLTSISTVLSQKEALKAVVGSGTLVNHLSIPILKKTSSGAWADTSRGTQGHMTGVLTESPHVWSSQLSTIGSVSEESTIDRTSQSWSARRSAHSRNVLSIGSSLEARSRTGSLSLEPPRPAFARNSTSRFTNYSGSSVRLVEDSLDEDGDGLGDLNELRNRPSRSRLSLVSSDGRSYSMRSTSSSRANSLLSNSIPTWAKIYYGSGERKYLGVGAPGSSISSESGSRSNSMRSGSPSDHFPLSIYSPRKRPREGQPETTRGQGAGPDDIAAVPGSPVVSRPWRRTSRSSSIWSPHLRRTDLAARRLTLWDVPSTNGTVRSTTQITLFAIGFIFPFSWFIGALLKLPPNPVVEMQHADGSSANLDNPHNYDPEFGPIDEKRYESARWWRRLNRIMSVFGVIIIAVVIILVVLGLRESWGS</sequence>
<keyword evidence="4" id="KW-1185">Reference proteome</keyword>
<evidence type="ECO:0000313" key="4">
    <source>
        <dbReference type="Proteomes" id="UP000256645"/>
    </source>
</evidence>
<accession>A0A3D8ST20</accession>
<feature type="region of interest" description="Disordered" evidence="1">
    <location>
        <begin position="767"/>
        <end position="835"/>
    </location>
</feature>
<feature type="transmembrane region" description="Helical" evidence="2">
    <location>
        <begin position="945"/>
        <end position="965"/>
    </location>
</feature>
<organism evidence="3 4">
    <name type="scientific">Coleophoma cylindrospora</name>
    <dbReference type="NCBI Taxonomy" id="1849047"/>
    <lineage>
        <taxon>Eukaryota</taxon>
        <taxon>Fungi</taxon>
        <taxon>Dikarya</taxon>
        <taxon>Ascomycota</taxon>
        <taxon>Pezizomycotina</taxon>
        <taxon>Leotiomycetes</taxon>
        <taxon>Helotiales</taxon>
        <taxon>Dermateaceae</taxon>
        <taxon>Coleophoma</taxon>
    </lineage>
</organism>
<feature type="compositionally biased region" description="Low complexity" evidence="1">
    <location>
        <begin position="173"/>
        <end position="198"/>
    </location>
</feature>
<feature type="compositionally biased region" description="Low complexity" evidence="1">
    <location>
        <begin position="319"/>
        <end position="351"/>
    </location>
</feature>
<comment type="caution">
    <text evidence="3">The sequence shown here is derived from an EMBL/GenBank/DDBJ whole genome shotgun (WGS) entry which is preliminary data.</text>
</comment>
<protein>
    <recommendedName>
        <fullName evidence="5">Serine-rich protein</fullName>
    </recommendedName>
</protein>
<feature type="compositionally biased region" description="Low complexity" evidence="1">
    <location>
        <begin position="12"/>
        <end position="25"/>
    </location>
</feature>
<dbReference type="OrthoDB" id="4153178at2759"/>
<feature type="region of interest" description="Disordered" evidence="1">
    <location>
        <begin position="718"/>
        <end position="741"/>
    </location>
</feature>
<dbReference type="STRING" id="1849047.A0A3D8ST20"/>